<evidence type="ECO:0000256" key="2">
    <source>
        <dbReference type="ARBA" id="ARBA00022574"/>
    </source>
</evidence>
<dbReference type="PANTHER" id="PTHR19865">
    <property type="entry name" value="U3 SMALL NUCLEOLAR RNA INTERACTING PROTEIN 2"/>
    <property type="match status" value="1"/>
</dbReference>
<organism evidence="7 8">
    <name type="scientific">Lolium multiflorum</name>
    <name type="common">Italian ryegrass</name>
    <name type="synonym">Lolium perenne subsp. multiflorum</name>
    <dbReference type="NCBI Taxonomy" id="4521"/>
    <lineage>
        <taxon>Eukaryota</taxon>
        <taxon>Viridiplantae</taxon>
        <taxon>Streptophyta</taxon>
        <taxon>Embryophyta</taxon>
        <taxon>Tracheophyta</taxon>
        <taxon>Spermatophyta</taxon>
        <taxon>Magnoliopsida</taxon>
        <taxon>Liliopsida</taxon>
        <taxon>Poales</taxon>
        <taxon>Poaceae</taxon>
        <taxon>BOP clade</taxon>
        <taxon>Pooideae</taxon>
        <taxon>Poodae</taxon>
        <taxon>Poeae</taxon>
        <taxon>Poeae Chloroplast Group 2 (Poeae type)</taxon>
        <taxon>Loliodinae</taxon>
        <taxon>Loliinae</taxon>
        <taxon>Lolium</taxon>
    </lineage>
</organism>
<keyword evidence="4" id="KW-0539">Nucleus</keyword>
<dbReference type="GO" id="GO:0032040">
    <property type="term" value="C:small-subunit processome"/>
    <property type="evidence" value="ECO:0007669"/>
    <property type="project" value="TreeGrafter"/>
</dbReference>
<evidence type="ECO:0000256" key="4">
    <source>
        <dbReference type="ARBA" id="ARBA00023242"/>
    </source>
</evidence>
<proteinExistence type="predicted"/>
<name>A0AAD8R768_LOLMU</name>
<evidence type="ECO:0000256" key="6">
    <source>
        <dbReference type="SAM" id="MobiDB-lite"/>
    </source>
</evidence>
<dbReference type="PROSITE" id="PS50082">
    <property type="entry name" value="WD_REPEATS_2"/>
    <property type="match status" value="1"/>
</dbReference>
<comment type="subcellular location">
    <subcellularLocation>
        <location evidence="1">Nucleus</location>
    </subcellularLocation>
</comment>
<dbReference type="Proteomes" id="UP001231189">
    <property type="component" value="Unassembled WGS sequence"/>
</dbReference>
<accession>A0AAD8R768</accession>
<dbReference type="SUPFAM" id="SSF50978">
    <property type="entry name" value="WD40 repeat-like"/>
    <property type="match status" value="1"/>
</dbReference>
<dbReference type="PANTHER" id="PTHR19865:SF0">
    <property type="entry name" value="U3 SMALL NUCLEOLAR RNA-INTERACTING PROTEIN 2"/>
    <property type="match status" value="1"/>
</dbReference>
<evidence type="ECO:0000256" key="5">
    <source>
        <dbReference type="PROSITE-ProRule" id="PRU00221"/>
    </source>
</evidence>
<reference evidence="7" key="1">
    <citation type="submission" date="2023-07" db="EMBL/GenBank/DDBJ databases">
        <title>A chromosome-level genome assembly of Lolium multiflorum.</title>
        <authorList>
            <person name="Chen Y."/>
            <person name="Copetti D."/>
            <person name="Kolliker R."/>
            <person name="Studer B."/>
        </authorList>
    </citation>
    <scope>NUCLEOTIDE SEQUENCE</scope>
    <source>
        <strain evidence="7">02402/16</strain>
        <tissue evidence="7">Leaf</tissue>
    </source>
</reference>
<evidence type="ECO:0000256" key="3">
    <source>
        <dbReference type="ARBA" id="ARBA00022737"/>
    </source>
</evidence>
<dbReference type="Gene3D" id="2.130.10.10">
    <property type="entry name" value="YVTN repeat-like/Quinoprotein amine dehydrogenase"/>
    <property type="match status" value="1"/>
</dbReference>
<dbReference type="InterPro" id="IPR036322">
    <property type="entry name" value="WD40_repeat_dom_sf"/>
</dbReference>
<dbReference type="InterPro" id="IPR015943">
    <property type="entry name" value="WD40/YVTN_repeat-like_dom_sf"/>
</dbReference>
<dbReference type="InterPro" id="IPR039241">
    <property type="entry name" value="Rrp9-like"/>
</dbReference>
<keyword evidence="2 5" id="KW-0853">WD repeat</keyword>
<evidence type="ECO:0000313" key="7">
    <source>
        <dbReference type="EMBL" id="KAK1615266.1"/>
    </source>
</evidence>
<keyword evidence="3" id="KW-0677">Repeat</keyword>
<feature type="region of interest" description="Disordered" evidence="6">
    <location>
        <begin position="194"/>
        <end position="224"/>
    </location>
</feature>
<dbReference type="InterPro" id="IPR001680">
    <property type="entry name" value="WD40_rpt"/>
</dbReference>
<feature type="repeat" description="WD" evidence="5">
    <location>
        <begin position="49"/>
        <end position="81"/>
    </location>
</feature>
<dbReference type="AlphaFoldDB" id="A0AAD8R768"/>
<dbReference type="Pfam" id="PF00400">
    <property type="entry name" value="WD40"/>
    <property type="match status" value="1"/>
</dbReference>
<feature type="compositionally biased region" description="Basic and acidic residues" evidence="6">
    <location>
        <begin position="206"/>
        <end position="219"/>
    </location>
</feature>
<keyword evidence="8" id="KW-1185">Reference proteome</keyword>
<gene>
    <name evidence="7" type="ORF">QYE76_020783</name>
</gene>
<dbReference type="EMBL" id="JAUUTY010000006">
    <property type="protein sequence ID" value="KAK1615266.1"/>
    <property type="molecule type" value="Genomic_DNA"/>
</dbReference>
<dbReference type="PROSITE" id="PS50294">
    <property type="entry name" value="WD_REPEATS_REGION"/>
    <property type="match status" value="1"/>
</dbReference>
<protein>
    <submittedName>
        <fullName evidence="7">Uncharacterized protein</fullName>
    </submittedName>
</protein>
<evidence type="ECO:0000313" key="8">
    <source>
        <dbReference type="Proteomes" id="UP001231189"/>
    </source>
</evidence>
<comment type="caution">
    <text evidence="7">The sequence shown here is derived from an EMBL/GenBank/DDBJ whole genome shotgun (WGS) entry which is preliminary data.</text>
</comment>
<sequence>MVQIGGFFLHKLRASQLDKHPDTQNIDCTEYFGDFFNGVIPMPQNSRAFSGHIGPVSCLAFGLDSPELFSGSYDSSIMQWNDDDRTSMHCLYSHQGEILTTDALSKDRLLTVARDRTMHLWKLKTLLGHWRGRRRQSASPPWLHVERDSGREQGAVRAARAGGEAGPVVPATLSRTHGLQRRRARAATECVFKQRRSAGGRRPAGVRRESLNHGDRQAQEARPNLLSTFFSV</sequence>
<evidence type="ECO:0000256" key="1">
    <source>
        <dbReference type="ARBA" id="ARBA00004123"/>
    </source>
</evidence>
<dbReference type="GO" id="GO:0034511">
    <property type="term" value="F:U3 snoRNA binding"/>
    <property type="evidence" value="ECO:0007669"/>
    <property type="project" value="InterPro"/>
</dbReference>
<dbReference type="SMART" id="SM00320">
    <property type="entry name" value="WD40"/>
    <property type="match status" value="2"/>
</dbReference>